<feature type="compositionally biased region" description="Polar residues" evidence="1">
    <location>
        <begin position="207"/>
        <end position="220"/>
    </location>
</feature>
<feature type="region of interest" description="Disordered" evidence="1">
    <location>
        <begin position="207"/>
        <end position="260"/>
    </location>
</feature>
<reference evidence="5" key="1">
    <citation type="submission" date="2016-03" db="EMBL/GenBank/DDBJ databases">
        <authorList>
            <person name="Guldener U."/>
        </authorList>
    </citation>
    <scope>NUCLEOTIDE SEQUENCE [LARGE SCALE GENOMIC DNA]</scope>
    <source>
        <strain evidence="5">04CH-RAC-A.6.1</strain>
    </source>
</reference>
<evidence type="ECO:0008006" key="6">
    <source>
        <dbReference type="Google" id="ProtNLM"/>
    </source>
</evidence>
<gene>
    <name evidence="4" type="ORF">RAG0_12433</name>
</gene>
<dbReference type="PANTHER" id="PTHR38046:SF1">
    <property type="entry name" value="CRYPTIC LOCI REGULATOR 2"/>
    <property type="match status" value="1"/>
</dbReference>
<organism evidence="4 5">
    <name type="scientific">Rhynchosporium agropyri</name>
    <dbReference type="NCBI Taxonomy" id="914238"/>
    <lineage>
        <taxon>Eukaryota</taxon>
        <taxon>Fungi</taxon>
        <taxon>Dikarya</taxon>
        <taxon>Ascomycota</taxon>
        <taxon>Pezizomycotina</taxon>
        <taxon>Leotiomycetes</taxon>
        <taxon>Helotiales</taxon>
        <taxon>Ploettnerulaceae</taxon>
        <taxon>Rhynchosporium</taxon>
    </lineage>
</organism>
<dbReference type="OrthoDB" id="2421327at2759"/>
<name>A0A1E1L898_9HELO</name>
<evidence type="ECO:0000256" key="1">
    <source>
        <dbReference type="SAM" id="MobiDB-lite"/>
    </source>
</evidence>
<proteinExistence type="predicted"/>
<accession>A0A1E1L898</accession>
<feature type="domain" description="Cryptic loci regulator 2 N-terminal" evidence="3">
    <location>
        <begin position="100"/>
        <end position="184"/>
    </location>
</feature>
<dbReference type="Pfam" id="PF16761">
    <property type="entry name" value="Clr2_transil"/>
    <property type="match status" value="1"/>
</dbReference>
<dbReference type="GO" id="GO:0033553">
    <property type="term" value="C:rDNA heterochromatin"/>
    <property type="evidence" value="ECO:0007669"/>
    <property type="project" value="TreeGrafter"/>
</dbReference>
<evidence type="ECO:0000259" key="3">
    <source>
        <dbReference type="Pfam" id="PF16761"/>
    </source>
</evidence>
<dbReference type="InterPro" id="IPR018839">
    <property type="entry name" value="Tscrpt-silencing_Clr2_C"/>
</dbReference>
<dbReference type="EMBL" id="FJUX01000089">
    <property type="protein sequence ID" value="CZT06771.1"/>
    <property type="molecule type" value="Genomic_DNA"/>
</dbReference>
<dbReference type="PANTHER" id="PTHR38046">
    <property type="entry name" value="CRYPTIC LOCI REGULATOR 2"/>
    <property type="match status" value="1"/>
</dbReference>
<evidence type="ECO:0000313" key="4">
    <source>
        <dbReference type="EMBL" id="CZT06771.1"/>
    </source>
</evidence>
<dbReference type="GO" id="GO:0070824">
    <property type="term" value="C:SHREC complex"/>
    <property type="evidence" value="ECO:0007669"/>
    <property type="project" value="InterPro"/>
</dbReference>
<evidence type="ECO:0000313" key="5">
    <source>
        <dbReference type="Proteomes" id="UP000178912"/>
    </source>
</evidence>
<dbReference type="Pfam" id="PF10383">
    <property type="entry name" value="Clr2"/>
    <property type="match status" value="1"/>
</dbReference>
<keyword evidence="5" id="KW-1185">Reference proteome</keyword>
<sequence length="619" mass="69709">MATSTTWYQCWTTRSDGCRETFTGRDGAREPNEPSLAQMNDTPKPLRNEKTATSKFLIMDHYKKLDPKDAKAVEWRRKIGGMMMNIMVPDINKSLKRRKWILKELPEGYELWEHVKYKILATKAGNDQKYKPYNNVYERQDAYLYGHPEGRKKRFRSPADFVPHLLWLESDKDGDRANCSCKLCSPDKEDELPLEVNKEEFGSNTIPQVISPAHSNPQTLAASFSNPPPASKPAPTPAPTPTPAPAGAKPMAQSPEQQYDSQAGGAYLYRPGEVVWWENQPANNWRLGVIAKRGLYNYKPRYLIQPLSNPMEPQATRIIDKESSLRPWLAWSLPNTTVFALQNMPFESVPWDRVINQPPYPGQVRDLVVDGSILAARSIDASYSFFDRNEKAVVGPGEVHYNGIFLGGEKIWVGEPVRLRVPPAIGHNGVDILVLVVSKLIERVLPDSTAVIIVGDVYKWIEMSKQNNGSTFPNPDLPPRMKADLDFRNKVAAAANTGMQYNWHLLEKSVMKSLPDIKGRWYDTQTLVPILQGVQIFQQNIAMGRFQDVNESMNSRLEGDKIPNQRRRNRADTLGGAVPADFKVSRGLAGDPADDLFPDEQVSRAEGQFMGTGQPFFGV</sequence>
<evidence type="ECO:0000259" key="2">
    <source>
        <dbReference type="Pfam" id="PF10383"/>
    </source>
</evidence>
<protein>
    <recommendedName>
        <fullName evidence="6">Transcription-silencing protein Clr2</fullName>
    </recommendedName>
</protein>
<dbReference type="GO" id="GO:0030466">
    <property type="term" value="P:silent mating-type cassette heterochromatin formation"/>
    <property type="evidence" value="ECO:0007669"/>
    <property type="project" value="TreeGrafter"/>
</dbReference>
<dbReference type="Proteomes" id="UP000178912">
    <property type="component" value="Unassembled WGS sequence"/>
</dbReference>
<dbReference type="AlphaFoldDB" id="A0A1E1L898"/>
<dbReference type="InterPro" id="IPR031915">
    <property type="entry name" value="Clr2_N"/>
</dbReference>
<dbReference type="GO" id="GO:0031934">
    <property type="term" value="C:mating-type region heterochromatin"/>
    <property type="evidence" value="ECO:0007669"/>
    <property type="project" value="TreeGrafter"/>
</dbReference>
<feature type="compositionally biased region" description="Basic and acidic residues" evidence="1">
    <location>
        <begin position="21"/>
        <end position="32"/>
    </location>
</feature>
<dbReference type="InterPro" id="IPR038986">
    <property type="entry name" value="Clr2"/>
</dbReference>
<feature type="compositionally biased region" description="Pro residues" evidence="1">
    <location>
        <begin position="226"/>
        <end position="244"/>
    </location>
</feature>
<feature type="domain" description="Cryptic loci regulator 2 C-terminal" evidence="2">
    <location>
        <begin position="400"/>
        <end position="522"/>
    </location>
</feature>
<feature type="region of interest" description="Disordered" evidence="1">
    <location>
        <begin position="21"/>
        <end position="49"/>
    </location>
</feature>